<name>A0A6G5A6J6_RHIMP</name>
<evidence type="ECO:0000313" key="2">
    <source>
        <dbReference type="EMBL" id="NIE46228.1"/>
    </source>
</evidence>
<proteinExistence type="predicted"/>
<keyword evidence="1" id="KW-0732">Signal</keyword>
<dbReference type="InterPro" id="IPR002970">
    <property type="entry name" value="Tick_his-bd"/>
</dbReference>
<dbReference type="InterPro" id="IPR012674">
    <property type="entry name" value="Calycin"/>
</dbReference>
<dbReference type="AlphaFoldDB" id="A0A6G5A6J6"/>
<feature type="chain" id="PRO_5026159321" evidence="1">
    <location>
        <begin position="19"/>
        <end position="159"/>
    </location>
</feature>
<dbReference type="EMBL" id="GIKN01003955">
    <property type="protein sequence ID" value="NIE46228.1"/>
    <property type="molecule type" value="Transcribed_RNA"/>
</dbReference>
<dbReference type="GO" id="GO:0043176">
    <property type="term" value="F:amine binding"/>
    <property type="evidence" value="ECO:0007669"/>
    <property type="project" value="InterPro"/>
</dbReference>
<protein>
    <submittedName>
        <fullName evidence="2">Putative group vi salivary lipocalin</fullName>
    </submittedName>
</protein>
<organism evidence="2">
    <name type="scientific">Rhipicephalus microplus</name>
    <name type="common">Cattle tick</name>
    <name type="synonym">Boophilus microplus</name>
    <dbReference type="NCBI Taxonomy" id="6941"/>
    <lineage>
        <taxon>Eukaryota</taxon>
        <taxon>Metazoa</taxon>
        <taxon>Ecdysozoa</taxon>
        <taxon>Arthropoda</taxon>
        <taxon>Chelicerata</taxon>
        <taxon>Arachnida</taxon>
        <taxon>Acari</taxon>
        <taxon>Parasitiformes</taxon>
        <taxon>Ixodida</taxon>
        <taxon>Ixodoidea</taxon>
        <taxon>Ixodidae</taxon>
        <taxon>Rhipicephalinae</taxon>
        <taxon>Rhipicephalus</taxon>
        <taxon>Boophilus</taxon>
    </lineage>
</organism>
<reference evidence="2" key="1">
    <citation type="submission" date="2020-03" db="EMBL/GenBank/DDBJ databases">
        <title>A transcriptome and proteome of the tick Rhipicephalus microplus shaped by the genetic composition of its hosts and developmental stage.</title>
        <authorList>
            <person name="Garcia G.R."/>
            <person name="Ribeiro J.M.C."/>
            <person name="Maruyama S.R."/>
            <person name="Gardinasse L.G."/>
            <person name="Nelson K."/>
            <person name="Ferreira B.R."/>
            <person name="Andrade T.G."/>
            <person name="Santos I.K.F.M."/>
        </authorList>
    </citation>
    <scope>NUCLEOTIDE SEQUENCE</scope>
    <source>
        <strain evidence="2">NSGR</strain>
        <tissue evidence="2">Salivary glands</tissue>
    </source>
</reference>
<evidence type="ECO:0000256" key="1">
    <source>
        <dbReference type="SAM" id="SignalP"/>
    </source>
</evidence>
<dbReference type="SUPFAM" id="SSF50814">
    <property type="entry name" value="Lipocalins"/>
    <property type="match status" value="1"/>
</dbReference>
<dbReference type="Pfam" id="PF02098">
    <property type="entry name" value="His_binding"/>
    <property type="match status" value="1"/>
</dbReference>
<dbReference type="GO" id="GO:0030682">
    <property type="term" value="P:symbiont-mediated perturbation of host defenses"/>
    <property type="evidence" value="ECO:0007669"/>
    <property type="project" value="InterPro"/>
</dbReference>
<sequence length="159" mass="18107">MQLFLYVVLSGAVGAVRGQTSTYDTERQPPWVNEAFFFKYQNAWRAISNTSVTYTLIKTTYKNVDGYHRDITCVNVTTTYIHFNPRRVTAKANYRVQGVDTTANYTIWPVKRKDYNKTYNAVQYEEKEEKSNPNGLCCGPAPEPTEGVIIFSDPILAPS</sequence>
<dbReference type="VEuPathDB" id="VectorBase:LOC119185135"/>
<dbReference type="Gene3D" id="2.40.128.20">
    <property type="match status" value="1"/>
</dbReference>
<accession>A0A6G5A6J6</accession>
<feature type="signal peptide" evidence="1">
    <location>
        <begin position="1"/>
        <end position="18"/>
    </location>
</feature>